<gene>
    <name evidence="2" type="ORF">PROAA_3550003</name>
</gene>
<reference evidence="2 3" key="1">
    <citation type="submission" date="2016-06" db="EMBL/GenBank/DDBJ databases">
        <authorList>
            <person name="Kjaerup R.B."/>
            <person name="Dalgaard T.S."/>
            <person name="Juul-Madsen H.R."/>
        </authorList>
    </citation>
    <scope>NUCLEOTIDE SEQUENCE [LARGE SCALE GENOMIC DNA]</scope>
    <source>
        <strain evidence="2">2</strain>
    </source>
</reference>
<dbReference type="Proteomes" id="UP000199600">
    <property type="component" value="Unassembled WGS sequence"/>
</dbReference>
<keyword evidence="1" id="KW-1133">Transmembrane helix</keyword>
<keyword evidence="3" id="KW-1185">Reference proteome</keyword>
<keyword evidence="1" id="KW-0812">Transmembrane</keyword>
<sequence length="150" mass="16257">MKMSALARRVGWTAALLGWSAFAFWAFSLSYSTSYFEYSLASRLPPFLAAFVGAVAIPVSVWCQLQRVGRSRHSMVRAWVMHVCTSIAAVAPLAAIAAVLSRVRGPMHLSGDDAMGVGLNFIFLTATAILSVLFLSVVLVLKHRRASRVA</sequence>
<proteinExistence type="predicted"/>
<feature type="transmembrane region" description="Helical" evidence="1">
    <location>
        <begin position="121"/>
        <end position="141"/>
    </location>
</feature>
<keyword evidence="1" id="KW-0472">Membrane</keyword>
<feature type="transmembrane region" description="Helical" evidence="1">
    <location>
        <begin position="77"/>
        <end position="101"/>
    </location>
</feature>
<protein>
    <recommendedName>
        <fullName evidence="4">Transmembrane protein</fullName>
    </recommendedName>
</protein>
<evidence type="ECO:0000313" key="3">
    <source>
        <dbReference type="Proteomes" id="UP000199600"/>
    </source>
</evidence>
<organism evidence="2 3">
    <name type="scientific">Candidatus Propionivibrio aalborgensis</name>
    <dbReference type="NCBI Taxonomy" id="1860101"/>
    <lineage>
        <taxon>Bacteria</taxon>
        <taxon>Pseudomonadati</taxon>
        <taxon>Pseudomonadota</taxon>
        <taxon>Betaproteobacteria</taxon>
        <taxon>Rhodocyclales</taxon>
        <taxon>Rhodocyclaceae</taxon>
        <taxon>Propionivibrio</taxon>
    </lineage>
</organism>
<dbReference type="RefSeq" id="WP_186411752.1">
    <property type="nucleotide sequence ID" value="NZ_FLQY01000285.1"/>
</dbReference>
<evidence type="ECO:0000313" key="2">
    <source>
        <dbReference type="EMBL" id="SBT09884.1"/>
    </source>
</evidence>
<feature type="transmembrane region" description="Helical" evidence="1">
    <location>
        <begin position="47"/>
        <end position="65"/>
    </location>
</feature>
<dbReference type="EMBL" id="FLQY01000285">
    <property type="protein sequence ID" value="SBT09884.1"/>
    <property type="molecule type" value="Genomic_DNA"/>
</dbReference>
<dbReference type="AlphaFoldDB" id="A0A1A8XY37"/>
<accession>A0A1A8XY37</accession>
<name>A0A1A8XY37_9RHOO</name>
<evidence type="ECO:0008006" key="4">
    <source>
        <dbReference type="Google" id="ProtNLM"/>
    </source>
</evidence>
<evidence type="ECO:0000256" key="1">
    <source>
        <dbReference type="SAM" id="Phobius"/>
    </source>
</evidence>